<proteinExistence type="predicted"/>
<comment type="caution">
    <text evidence="1">The sequence shown here is derived from an EMBL/GenBank/DDBJ whole genome shotgun (WGS) entry which is preliminary data.</text>
</comment>
<keyword evidence="2" id="KW-1185">Reference proteome</keyword>
<sequence>MLVISMKVYDFATTHTPFRREQFSTRDPIVPAEYPSNIIGILIDGVDLCFNLRGVGWNWASKTPFPPRPPTTRKKLILDSLSTFVQTILLSDFSLFALQSFTLSPSTRPTISGYGSIIDPTLPFPARYAKAVLMSFLFFAQSAATLQ</sequence>
<reference evidence="1 2" key="1">
    <citation type="submission" date="2019-02" db="EMBL/GenBank/DDBJ databases">
        <title>Genome sequencing of the rare red list fungi Hericium alpestre (H. flagellum).</title>
        <authorList>
            <person name="Buettner E."/>
            <person name="Kellner H."/>
        </authorList>
    </citation>
    <scope>NUCLEOTIDE SEQUENCE [LARGE SCALE GENOMIC DNA]</scope>
    <source>
        <strain evidence="1 2">DSM 108284</strain>
    </source>
</reference>
<dbReference type="Proteomes" id="UP000298061">
    <property type="component" value="Unassembled WGS sequence"/>
</dbReference>
<dbReference type="AlphaFoldDB" id="A0A4Y9ZHX7"/>
<organism evidence="1 2">
    <name type="scientific">Hericium alpestre</name>
    <dbReference type="NCBI Taxonomy" id="135208"/>
    <lineage>
        <taxon>Eukaryota</taxon>
        <taxon>Fungi</taxon>
        <taxon>Dikarya</taxon>
        <taxon>Basidiomycota</taxon>
        <taxon>Agaricomycotina</taxon>
        <taxon>Agaricomycetes</taxon>
        <taxon>Russulales</taxon>
        <taxon>Hericiaceae</taxon>
        <taxon>Hericium</taxon>
    </lineage>
</organism>
<dbReference type="EMBL" id="SFCI01002205">
    <property type="protein sequence ID" value="TFY74242.1"/>
    <property type="molecule type" value="Genomic_DNA"/>
</dbReference>
<evidence type="ECO:0000313" key="1">
    <source>
        <dbReference type="EMBL" id="TFY74242.1"/>
    </source>
</evidence>
<dbReference type="STRING" id="135208.A0A4Y9ZHX7"/>
<dbReference type="OrthoDB" id="1077582at2759"/>
<accession>A0A4Y9ZHX7</accession>
<protein>
    <submittedName>
        <fullName evidence="1">Uncharacterized protein</fullName>
    </submittedName>
</protein>
<feature type="non-terminal residue" evidence="1">
    <location>
        <position position="147"/>
    </location>
</feature>
<name>A0A4Y9ZHX7_9AGAM</name>
<gene>
    <name evidence="1" type="ORF">EWM64_g9770</name>
</gene>
<evidence type="ECO:0000313" key="2">
    <source>
        <dbReference type="Proteomes" id="UP000298061"/>
    </source>
</evidence>